<keyword evidence="10" id="KW-1185">Reference proteome</keyword>
<keyword evidence="1" id="KW-0813">Transport</keyword>
<reference evidence="9 10" key="1">
    <citation type="submission" date="2017-03" db="EMBL/GenBank/DDBJ databases">
        <authorList>
            <person name="Afonso C.L."/>
            <person name="Miller P.J."/>
            <person name="Scott M.A."/>
            <person name="Spackman E."/>
            <person name="Goraichik I."/>
            <person name="Dimitrov K.M."/>
            <person name="Suarez D.L."/>
            <person name="Swayne D.E."/>
        </authorList>
    </citation>
    <scope>NUCLEOTIDE SEQUENCE [LARGE SCALE GENOMIC DNA]</scope>
    <source>
        <strain evidence="9">SB41UT1</strain>
    </source>
</reference>
<keyword evidence="3 6" id="KW-0479">Metal-binding</keyword>
<feature type="signal peptide" evidence="8">
    <location>
        <begin position="1"/>
        <end position="24"/>
    </location>
</feature>
<gene>
    <name evidence="9" type="ORF">EHSB41UT_00143</name>
</gene>
<evidence type="ECO:0000256" key="5">
    <source>
        <dbReference type="ARBA" id="ARBA00023004"/>
    </source>
</evidence>
<protein>
    <submittedName>
        <fullName evidence="9">Cytochrome c</fullName>
    </submittedName>
</protein>
<dbReference type="InterPro" id="IPR012127">
    <property type="entry name" value="Cyt_c_prime"/>
</dbReference>
<evidence type="ECO:0000256" key="2">
    <source>
        <dbReference type="ARBA" id="ARBA00022617"/>
    </source>
</evidence>
<dbReference type="GO" id="GO:0022900">
    <property type="term" value="P:electron transport chain"/>
    <property type="evidence" value="ECO:0007669"/>
    <property type="project" value="InterPro"/>
</dbReference>
<comment type="PTM">
    <text evidence="7">Binds 1 heme group per subunit.</text>
</comment>
<keyword evidence="5 6" id="KW-0408">Iron</keyword>
<evidence type="ECO:0000256" key="4">
    <source>
        <dbReference type="ARBA" id="ARBA00022982"/>
    </source>
</evidence>
<dbReference type="GO" id="GO:0005506">
    <property type="term" value="F:iron ion binding"/>
    <property type="evidence" value="ECO:0007669"/>
    <property type="project" value="InterPro"/>
</dbReference>
<dbReference type="AlphaFoldDB" id="A0A1X7AE95"/>
<evidence type="ECO:0000313" key="9">
    <source>
        <dbReference type="EMBL" id="SMA32341.1"/>
    </source>
</evidence>
<keyword evidence="4" id="KW-0249">Electron transport</keyword>
<dbReference type="PROSITE" id="PS51009">
    <property type="entry name" value="CYTCII"/>
    <property type="match status" value="1"/>
</dbReference>
<name>A0A1X7AE95_9GAMM</name>
<feature type="chain" id="PRO_5012100896" evidence="8">
    <location>
        <begin position="25"/>
        <end position="154"/>
    </location>
</feature>
<dbReference type="GO" id="GO:0020037">
    <property type="term" value="F:heme binding"/>
    <property type="evidence" value="ECO:0007669"/>
    <property type="project" value="InterPro"/>
</dbReference>
<feature type="binding site" description="covalent" evidence="7">
    <location>
        <position position="144"/>
    </location>
    <ligand>
        <name>heme c</name>
        <dbReference type="ChEBI" id="CHEBI:61717"/>
    </ligand>
</feature>
<dbReference type="PIRSF" id="PIRSF000027">
    <property type="entry name" value="Cytc_c_prime"/>
    <property type="match status" value="1"/>
</dbReference>
<evidence type="ECO:0000256" key="6">
    <source>
        <dbReference type="PIRSR" id="PIRSR000027-1"/>
    </source>
</evidence>
<evidence type="ECO:0000256" key="3">
    <source>
        <dbReference type="ARBA" id="ARBA00022723"/>
    </source>
</evidence>
<dbReference type="Gene3D" id="1.20.120.10">
    <property type="entry name" value="Cytochrome c/b562"/>
    <property type="match status" value="1"/>
</dbReference>
<dbReference type="InterPro" id="IPR002321">
    <property type="entry name" value="Cyt_c_II"/>
</dbReference>
<organism evidence="9 10">
    <name type="scientific">Parendozoicomonas haliclonae</name>
    <dbReference type="NCBI Taxonomy" id="1960125"/>
    <lineage>
        <taxon>Bacteria</taxon>
        <taxon>Pseudomonadati</taxon>
        <taxon>Pseudomonadota</taxon>
        <taxon>Gammaproteobacteria</taxon>
        <taxon>Oceanospirillales</taxon>
        <taxon>Endozoicomonadaceae</taxon>
        <taxon>Parendozoicomonas</taxon>
    </lineage>
</organism>
<keyword evidence="2 7" id="KW-0349">Heme</keyword>
<proteinExistence type="predicted"/>
<dbReference type="Proteomes" id="UP000196573">
    <property type="component" value="Unassembled WGS sequence"/>
</dbReference>
<sequence>MISRSVAKFILPAVLAAGAMSAQAMEFNKADDAVDLRKAQMGLVATYFGDMGAMVKGKAKFNAEQYKTDAERLAVLAQWSATGFESSTYMNSDSKAKPAIWEDKADFDKKMAEFAEAAAKLQVAAAGGDLKASIPAFKAVADTCGSCHKPYKFK</sequence>
<feature type="binding site" description="axial binding residue" evidence="6">
    <location>
        <position position="148"/>
    </location>
    <ligand>
        <name>heme c</name>
        <dbReference type="ChEBI" id="CHEBI:61717"/>
    </ligand>
    <ligandPart>
        <name>Fe</name>
        <dbReference type="ChEBI" id="CHEBI:18248"/>
    </ligandPart>
</feature>
<dbReference type="Pfam" id="PF01322">
    <property type="entry name" value="Cytochrom_C_2"/>
    <property type="match status" value="1"/>
</dbReference>
<accession>A0A1X7AE95</accession>
<dbReference type="InterPro" id="IPR010980">
    <property type="entry name" value="Cyt_c/b562"/>
</dbReference>
<evidence type="ECO:0000256" key="7">
    <source>
        <dbReference type="PIRSR" id="PIRSR000027-2"/>
    </source>
</evidence>
<dbReference type="GO" id="GO:0042597">
    <property type="term" value="C:periplasmic space"/>
    <property type="evidence" value="ECO:0007669"/>
    <property type="project" value="InterPro"/>
</dbReference>
<dbReference type="OrthoDB" id="5520910at2"/>
<evidence type="ECO:0000256" key="1">
    <source>
        <dbReference type="ARBA" id="ARBA00022448"/>
    </source>
</evidence>
<dbReference type="EMBL" id="FWPT01000001">
    <property type="protein sequence ID" value="SMA32341.1"/>
    <property type="molecule type" value="Genomic_DNA"/>
</dbReference>
<feature type="binding site" description="covalent" evidence="7">
    <location>
        <position position="147"/>
    </location>
    <ligand>
        <name>heme c</name>
        <dbReference type="ChEBI" id="CHEBI:61717"/>
    </ligand>
</feature>
<keyword evidence="8" id="KW-0732">Signal</keyword>
<dbReference type="RefSeq" id="WP_087105913.1">
    <property type="nucleotide sequence ID" value="NZ_CBCSCN010000012.1"/>
</dbReference>
<dbReference type="GO" id="GO:0009055">
    <property type="term" value="F:electron transfer activity"/>
    <property type="evidence" value="ECO:0007669"/>
    <property type="project" value="InterPro"/>
</dbReference>
<evidence type="ECO:0000256" key="8">
    <source>
        <dbReference type="SAM" id="SignalP"/>
    </source>
</evidence>
<dbReference type="SUPFAM" id="SSF47175">
    <property type="entry name" value="Cytochromes"/>
    <property type="match status" value="1"/>
</dbReference>
<evidence type="ECO:0000313" key="10">
    <source>
        <dbReference type="Proteomes" id="UP000196573"/>
    </source>
</evidence>